<reference evidence="1" key="1">
    <citation type="submission" date="2020-02" db="EMBL/GenBank/DDBJ databases">
        <authorList>
            <person name="Palmer J.M."/>
        </authorList>
    </citation>
    <scope>NUCLEOTIDE SEQUENCE</scope>
    <source>
        <strain evidence="1">EPUS1.4</strain>
        <tissue evidence="1">Thallus</tissue>
    </source>
</reference>
<comment type="caution">
    <text evidence="1">The sequence shown here is derived from an EMBL/GenBank/DDBJ whole genome shotgun (WGS) entry which is preliminary data.</text>
</comment>
<gene>
    <name evidence="1" type="ORF">GJ744_011573</name>
</gene>
<evidence type="ECO:0000313" key="2">
    <source>
        <dbReference type="Proteomes" id="UP000606974"/>
    </source>
</evidence>
<dbReference type="OrthoDB" id="3645574at2759"/>
<keyword evidence="2" id="KW-1185">Reference proteome</keyword>
<dbReference type="AlphaFoldDB" id="A0A8H7AGF3"/>
<dbReference type="Proteomes" id="UP000606974">
    <property type="component" value="Unassembled WGS sequence"/>
</dbReference>
<dbReference type="EMBL" id="JAACFV010000083">
    <property type="protein sequence ID" value="KAF7506641.1"/>
    <property type="molecule type" value="Genomic_DNA"/>
</dbReference>
<accession>A0A8H7AGF3</accession>
<sequence>MPHPQIGSSTIEHQGFISLSDRPLTLRLHWLENECITTDIDRQTTYSTVESYVLDLLLYHDICLIHQLNSINDVADGRKHMAAIALMRSVLRQFIVSRRGPFIFTLPICIRAASLLIKIGISLD</sequence>
<organism evidence="1 2">
    <name type="scientific">Endocarpon pusillum</name>
    <dbReference type="NCBI Taxonomy" id="364733"/>
    <lineage>
        <taxon>Eukaryota</taxon>
        <taxon>Fungi</taxon>
        <taxon>Dikarya</taxon>
        <taxon>Ascomycota</taxon>
        <taxon>Pezizomycotina</taxon>
        <taxon>Eurotiomycetes</taxon>
        <taxon>Chaetothyriomycetidae</taxon>
        <taxon>Verrucariales</taxon>
        <taxon>Verrucariaceae</taxon>
        <taxon>Endocarpon</taxon>
    </lineage>
</organism>
<evidence type="ECO:0000313" key="1">
    <source>
        <dbReference type="EMBL" id="KAF7506641.1"/>
    </source>
</evidence>
<protein>
    <submittedName>
        <fullName evidence="1">Uncharacterized protein</fullName>
    </submittedName>
</protein>
<name>A0A8H7AGF3_9EURO</name>
<proteinExistence type="predicted"/>